<name>A0ABY3RMU9_9BRAD</name>
<organism evidence="1 2">
    <name type="scientific">Bradyrhizobium ontarionense</name>
    <dbReference type="NCBI Taxonomy" id="2898149"/>
    <lineage>
        <taxon>Bacteria</taxon>
        <taxon>Pseudomonadati</taxon>
        <taxon>Pseudomonadota</taxon>
        <taxon>Alphaproteobacteria</taxon>
        <taxon>Hyphomicrobiales</taxon>
        <taxon>Nitrobacteraceae</taxon>
        <taxon>Bradyrhizobium</taxon>
    </lineage>
</organism>
<dbReference type="InterPro" id="IPR029044">
    <property type="entry name" value="Nucleotide-diphossugar_trans"/>
</dbReference>
<sequence>MAATKTAKIVPDNDYVVRFLSSWTYRANAFRVADLLVAENITDRTSILGVAKGDEVLAELVAFLAEARRFIQTIDRKLSIGIVFAVWKEVRRLQPYSADNPTGEDALRAKVAELEWLFRDTPVTWSIYIVDDECPDGSLEVAQAIVDEAGWKNIFLLKLRNALPSPELPLSKLDGATSSTKGGAILHGMQQAAKDGHDYVMYTDCDNSNHLGQIGLFLHELVGKGKKAAIGDRRATRISEWQTTRESESYANYILKRVHALLDFDLLLGDVTCPFKMFEREYLFGLLERMDVFDFCVDFDIVGYLKTSGAPVAIVPIVSVDSDSETTWIALTNVNVWWQKLHGFVYVIEKYKLAHNEHVASLVREKLWTQENIRKVLEVAAGGVTSNGRRLTAEEQLKMPFEEVDGWIRSALATMVTASKVRATQAQSSGCAKIV</sequence>
<keyword evidence="2" id="KW-1185">Reference proteome</keyword>
<dbReference type="PANTHER" id="PTHR10859">
    <property type="entry name" value="GLYCOSYL TRANSFERASE"/>
    <property type="match status" value="1"/>
</dbReference>
<evidence type="ECO:0000313" key="2">
    <source>
        <dbReference type="Proteomes" id="UP001431010"/>
    </source>
</evidence>
<evidence type="ECO:0008006" key="3">
    <source>
        <dbReference type="Google" id="ProtNLM"/>
    </source>
</evidence>
<dbReference type="Gene3D" id="3.90.550.10">
    <property type="entry name" value="Spore Coat Polysaccharide Biosynthesis Protein SpsA, Chain A"/>
    <property type="match status" value="1"/>
</dbReference>
<protein>
    <recommendedName>
        <fullName evidence="3">Glycosyltransferase 2-like domain-containing protein</fullName>
    </recommendedName>
</protein>
<proteinExistence type="predicted"/>
<reference evidence="1" key="1">
    <citation type="journal article" date="2024" name="Antonie Van Leeuwenhoek">
        <title>Bradyrhizobium ontarionense sp. nov., a novel bacterial symbiont isolated from Aeschynomene indica (Indian jointvetch), harbours photosynthesis, nitrogen fixation and nitrous oxide (N2O) reductase genes.</title>
        <authorList>
            <person name="Bromfield E.S.P."/>
            <person name="Cloutier S."/>
        </authorList>
    </citation>
    <scope>NUCLEOTIDE SEQUENCE</scope>
    <source>
        <strain evidence="1">A19</strain>
    </source>
</reference>
<accession>A0ABY3RMU9</accession>
<dbReference type="RefSeq" id="WP_231327492.1">
    <property type="nucleotide sequence ID" value="NZ_CP088156.1"/>
</dbReference>
<dbReference type="Proteomes" id="UP001431010">
    <property type="component" value="Chromosome"/>
</dbReference>
<dbReference type="PANTHER" id="PTHR10859:SF91">
    <property type="entry name" value="DOLICHYL-PHOSPHATE BETA-GLUCOSYLTRANSFERASE"/>
    <property type="match status" value="1"/>
</dbReference>
<dbReference type="EMBL" id="CP088156">
    <property type="protein sequence ID" value="UFZ08043.1"/>
    <property type="molecule type" value="Genomic_DNA"/>
</dbReference>
<evidence type="ECO:0000313" key="1">
    <source>
        <dbReference type="EMBL" id="UFZ08043.1"/>
    </source>
</evidence>
<dbReference type="SUPFAM" id="SSF53448">
    <property type="entry name" value="Nucleotide-diphospho-sugar transferases"/>
    <property type="match status" value="1"/>
</dbReference>
<gene>
    <name evidence="1" type="ORF">LQG66_17855</name>
</gene>